<keyword evidence="2" id="KW-1185">Reference proteome</keyword>
<gene>
    <name evidence="1" type="ORF">F7R21_08145</name>
</gene>
<accession>A0A6H9TSH1</accession>
<comment type="caution">
    <text evidence="1">The sequence shown here is derived from an EMBL/GenBank/DDBJ whole genome shotgun (WGS) entry which is preliminary data.</text>
</comment>
<evidence type="ECO:0000313" key="2">
    <source>
        <dbReference type="Proteomes" id="UP000430232"/>
    </source>
</evidence>
<dbReference type="EMBL" id="VZOJ01000014">
    <property type="protein sequence ID" value="KAB0643299.1"/>
    <property type="molecule type" value="Genomic_DNA"/>
</dbReference>
<protein>
    <submittedName>
        <fullName evidence="1">Uncharacterized protein</fullName>
    </submittedName>
</protein>
<dbReference type="AlphaFoldDB" id="A0A6H9TSH1"/>
<sequence length="59" mass="6303">MPCRAAPAAGAVRCEAARTHACLPHVVALRAACARGRDVLSPDSRNMRWDNDSVDSTPE</sequence>
<proteinExistence type="predicted"/>
<evidence type="ECO:0000313" key="1">
    <source>
        <dbReference type="EMBL" id="KAB0643299.1"/>
    </source>
</evidence>
<dbReference type="Proteomes" id="UP000430232">
    <property type="component" value="Unassembled WGS sequence"/>
</dbReference>
<name>A0A6H9TSH1_9BURK</name>
<organism evidence="1 2">
    <name type="scientific">Burkholderia latens</name>
    <dbReference type="NCBI Taxonomy" id="488446"/>
    <lineage>
        <taxon>Bacteria</taxon>
        <taxon>Pseudomonadati</taxon>
        <taxon>Pseudomonadota</taxon>
        <taxon>Betaproteobacteria</taxon>
        <taxon>Burkholderiales</taxon>
        <taxon>Burkholderiaceae</taxon>
        <taxon>Burkholderia</taxon>
        <taxon>Burkholderia cepacia complex</taxon>
    </lineage>
</organism>
<reference evidence="1 2" key="1">
    <citation type="submission" date="2019-09" db="EMBL/GenBank/DDBJ databases">
        <title>Draft genome sequences of 48 bacterial type strains from the CCUG.</title>
        <authorList>
            <person name="Tunovic T."/>
            <person name="Pineiro-Iglesias B."/>
            <person name="Unosson C."/>
            <person name="Inganas E."/>
            <person name="Ohlen M."/>
            <person name="Cardew S."/>
            <person name="Jensie-Markopoulos S."/>
            <person name="Salva-Serra F."/>
            <person name="Jaen-Luchoro D."/>
            <person name="Karlsson R."/>
            <person name="Svensson-Stadler L."/>
            <person name="Chun J."/>
            <person name="Moore E."/>
        </authorList>
    </citation>
    <scope>NUCLEOTIDE SEQUENCE [LARGE SCALE GENOMIC DNA]</scope>
    <source>
        <strain evidence="1 2">CCUG 54555</strain>
    </source>
</reference>